<keyword evidence="9 12" id="KW-0472">Membrane</keyword>
<dbReference type="GO" id="GO:0006952">
    <property type="term" value="P:defense response"/>
    <property type="evidence" value="ECO:0007669"/>
    <property type="project" value="TreeGrafter"/>
</dbReference>
<evidence type="ECO:0000256" key="1">
    <source>
        <dbReference type="ARBA" id="ARBA00004141"/>
    </source>
</evidence>
<dbReference type="InterPro" id="IPR013130">
    <property type="entry name" value="Fe3_Rdtase_TM_dom"/>
</dbReference>
<keyword evidence="6" id="KW-0521">NADP</keyword>
<evidence type="ECO:0000259" key="13">
    <source>
        <dbReference type="PROSITE" id="PS50222"/>
    </source>
</evidence>
<feature type="compositionally biased region" description="Basic and acidic residues" evidence="11">
    <location>
        <begin position="434"/>
        <end position="445"/>
    </location>
</feature>
<dbReference type="SUPFAM" id="SSF52343">
    <property type="entry name" value="Ferredoxin reductase-like, C-terminal NADP-linked domain"/>
    <property type="match status" value="1"/>
</dbReference>
<dbReference type="Gene3D" id="3.40.50.80">
    <property type="entry name" value="Nucleotide-binding domain of ferredoxin-NADP reductase (FNR) module"/>
    <property type="match status" value="1"/>
</dbReference>
<comment type="catalytic activity">
    <reaction evidence="10">
        <text>NADPH + 2 O2 = 2 superoxide + NADP(+) + H(+)</text>
        <dbReference type="Rhea" id="RHEA:63180"/>
        <dbReference type="ChEBI" id="CHEBI:15378"/>
        <dbReference type="ChEBI" id="CHEBI:15379"/>
        <dbReference type="ChEBI" id="CHEBI:18421"/>
        <dbReference type="ChEBI" id="CHEBI:57783"/>
        <dbReference type="ChEBI" id="CHEBI:58349"/>
    </reaction>
</comment>
<dbReference type="PANTHER" id="PTHR11972:SF58">
    <property type="entry name" value="NADPH OXIDASE 5"/>
    <property type="match status" value="1"/>
</dbReference>
<name>A0A9Q1C0A6_HOLLE</name>
<dbReference type="InterPro" id="IPR017938">
    <property type="entry name" value="Riboflavin_synthase-like_b-brl"/>
</dbReference>
<dbReference type="AlphaFoldDB" id="A0A9Q1C0A6"/>
<evidence type="ECO:0000256" key="6">
    <source>
        <dbReference type="ARBA" id="ARBA00022857"/>
    </source>
</evidence>
<dbReference type="CDD" id="cd00051">
    <property type="entry name" value="EFh"/>
    <property type="match status" value="1"/>
</dbReference>
<keyword evidence="3 12" id="KW-0812">Transmembrane</keyword>
<evidence type="ECO:0000313" key="16">
    <source>
        <dbReference type="Proteomes" id="UP001152320"/>
    </source>
</evidence>
<dbReference type="PROSITE" id="PS50222">
    <property type="entry name" value="EF_HAND_2"/>
    <property type="match status" value="1"/>
</dbReference>
<gene>
    <name evidence="15" type="ORF">HOLleu_19859</name>
</gene>
<evidence type="ECO:0000259" key="14">
    <source>
        <dbReference type="PROSITE" id="PS51384"/>
    </source>
</evidence>
<dbReference type="GO" id="GO:0043020">
    <property type="term" value="C:NADPH oxidase complex"/>
    <property type="evidence" value="ECO:0007669"/>
    <property type="project" value="TreeGrafter"/>
</dbReference>
<dbReference type="InterPro" id="IPR018247">
    <property type="entry name" value="EF_Hand_1_Ca_BS"/>
</dbReference>
<comment type="subcellular location">
    <subcellularLocation>
        <location evidence="1">Membrane</location>
        <topology evidence="1">Multi-pass membrane protein</topology>
    </subcellularLocation>
</comment>
<dbReference type="SUPFAM" id="SSF63380">
    <property type="entry name" value="Riboflavin synthase domain-like"/>
    <property type="match status" value="1"/>
</dbReference>
<dbReference type="InterPro" id="IPR017927">
    <property type="entry name" value="FAD-bd_FR_type"/>
</dbReference>
<dbReference type="CDD" id="cd06186">
    <property type="entry name" value="NOX_Duox_like_FAD_NADP"/>
    <property type="match status" value="1"/>
</dbReference>
<dbReference type="SFLD" id="SFLDG01169">
    <property type="entry name" value="NADPH_oxidase_subgroup_(NOX)"/>
    <property type="match status" value="1"/>
</dbReference>
<dbReference type="InterPro" id="IPR013121">
    <property type="entry name" value="Fe_red_NAD-bd_6"/>
</dbReference>
<evidence type="ECO:0000256" key="11">
    <source>
        <dbReference type="SAM" id="MobiDB-lite"/>
    </source>
</evidence>
<dbReference type="Gene3D" id="2.40.30.10">
    <property type="entry name" value="Translation factors"/>
    <property type="match status" value="1"/>
</dbReference>
<dbReference type="Pfam" id="PF01794">
    <property type="entry name" value="Ferric_reduct"/>
    <property type="match status" value="1"/>
</dbReference>
<dbReference type="GO" id="GO:0005509">
    <property type="term" value="F:calcium ion binding"/>
    <property type="evidence" value="ECO:0007669"/>
    <property type="project" value="InterPro"/>
</dbReference>
<evidence type="ECO:0000256" key="8">
    <source>
        <dbReference type="ARBA" id="ARBA00023002"/>
    </source>
</evidence>
<dbReference type="InterPro" id="IPR011992">
    <property type="entry name" value="EF-hand-dom_pair"/>
</dbReference>
<keyword evidence="16" id="KW-1185">Reference proteome</keyword>
<sequence>MYFSCDLLTGNGEIDADELDVLFSSSLSQSDISITDKEYKQLIDSFMMEADADNDGVITFKELLSQFKKYPELLPNLPLNVPGLLQTPTRPKSSSTPALRKTLLFAPVNIFNWCIDRNNRNNLMLILVFLSINLALFVDAVFKWRAKGANWFLVVARGNGACLNLTCSLVVVLVLRKLLTHLRSTWVVKYIPIDENIDIHRYIGYAIGLQALCHTISHIGNADIAANESDGKFTMTELLFTNPHLTSLGHPWVAGTAFQTGWLLVAVLIIMIGLSMNCIRRTGYFQVFYVSHLFYAAFWILLLLHGPRFWKFFLLPGSLFLYEKVSNFIKRGGKSYIKEANLLSSRVMHFNVTHLEITKPTNFDYEPGDYVFIKIPSLAAYEWHPFTISSAPEKKDTFSLHIRCAGNWTSQLYDFIKSKICEDAENNNQPLGGERSEKERKSWKAAEKASVVSRRKKSLYAPNENSKIHKRSTIKQFESEVAKDDRLIQVLIEGPYGTPTRAIFNSEHAILIGGGIGITPFASILQSIMYRYRLSRQTCPNCDHSWMETLPTSLMTLKKVNFIWLNRDHKSFEWFIGLLAQMELEQDREDFENFLEMEMFMTNELRKSDMRGIALQMALQTMYKATQRDVLTGLKTRLQAGFPNWDKIFSDIDKNRRGCVELFFCGPPGLGVILHRFCKKYDFQYHTETF</sequence>
<dbReference type="Pfam" id="PF08030">
    <property type="entry name" value="NAD_binding_6"/>
    <property type="match status" value="1"/>
</dbReference>
<dbReference type="GO" id="GO:0016175">
    <property type="term" value="F:superoxide-generating NAD(P)H oxidase activity"/>
    <property type="evidence" value="ECO:0007669"/>
    <property type="project" value="TreeGrafter"/>
</dbReference>
<evidence type="ECO:0000256" key="3">
    <source>
        <dbReference type="ARBA" id="ARBA00022692"/>
    </source>
</evidence>
<keyword evidence="7 12" id="KW-1133">Transmembrane helix</keyword>
<dbReference type="Pfam" id="PF08022">
    <property type="entry name" value="FAD_binding_8"/>
    <property type="match status" value="1"/>
</dbReference>
<dbReference type="InterPro" id="IPR013112">
    <property type="entry name" value="FAD-bd_8"/>
</dbReference>
<dbReference type="InterPro" id="IPR000778">
    <property type="entry name" value="Cyt_b245_heavy_chain"/>
</dbReference>
<evidence type="ECO:0000256" key="12">
    <source>
        <dbReference type="SAM" id="Phobius"/>
    </source>
</evidence>
<evidence type="ECO:0000256" key="9">
    <source>
        <dbReference type="ARBA" id="ARBA00023136"/>
    </source>
</evidence>
<keyword evidence="5" id="KW-0106">Calcium</keyword>
<feature type="domain" description="EF-hand" evidence="13">
    <location>
        <begin position="38"/>
        <end position="73"/>
    </location>
</feature>
<dbReference type="Proteomes" id="UP001152320">
    <property type="component" value="Chromosome 9"/>
</dbReference>
<dbReference type="EMBL" id="JAIZAY010000009">
    <property type="protein sequence ID" value="KAJ8036007.1"/>
    <property type="molecule type" value="Genomic_DNA"/>
</dbReference>
<feature type="transmembrane region" description="Helical" evidence="12">
    <location>
        <begin position="154"/>
        <end position="175"/>
    </location>
</feature>
<dbReference type="FunFam" id="2.40.30.10:FF:000056">
    <property type="entry name" value="NADPH oxidase 5"/>
    <property type="match status" value="1"/>
</dbReference>
<dbReference type="InterPro" id="IPR039261">
    <property type="entry name" value="FNR_nucleotide-bd"/>
</dbReference>
<dbReference type="SFLD" id="SFLDG01168">
    <property type="entry name" value="Ferric_reductase_subgroup_(FRE"/>
    <property type="match status" value="1"/>
</dbReference>
<feature type="region of interest" description="Disordered" evidence="11">
    <location>
        <begin position="426"/>
        <end position="445"/>
    </location>
</feature>
<protein>
    <submittedName>
        <fullName evidence="15">NADPH oxidase 5</fullName>
    </submittedName>
</protein>
<proteinExistence type="predicted"/>
<evidence type="ECO:0000313" key="15">
    <source>
        <dbReference type="EMBL" id="KAJ8036007.1"/>
    </source>
</evidence>
<feature type="domain" description="FAD-binding FR-type" evidence="14">
    <location>
        <begin position="335"/>
        <end position="502"/>
    </location>
</feature>
<dbReference type="InterPro" id="IPR002048">
    <property type="entry name" value="EF_hand_dom"/>
</dbReference>
<feature type="transmembrane region" description="Helical" evidence="12">
    <location>
        <begin position="123"/>
        <end position="142"/>
    </location>
</feature>
<evidence type="ECO:0000256" key="10">
    <source>
        <dbReference type="ARBA" id="ARBA00049908"/>
    </source>
</evidence>
<dbReference type="PANTHER" id="PTHR11972">
    <property type="entry name" value="NADPH OXIDASE"/>
    <property type="match status" value="1"/>
</dbReference>
<dbReference type="OrthoDB" id="167398at2759"/>
<feature type="transmembrane region" description="Helical" evidence="12">
    <location>
        <begin position="284"/>
        <end position="304"/>
    </location>
</feature>
<accession>A0A9Q1C0A6</accession>
<dbReference type="InterPro" id="IPR050369">
    <property type="entry name" value="RBOH/FRE"/>
</dbReference>
<dbReference type="FunFam" id="3.40.50.80:FF:000012">
    <property type="entry name" value="NADPH oxidase, isoform B"/>
    <property type="match status" value="1"/>
</dbReference>
<dbReference type="PRINTS" id="PR00466">
    <property type="entry name" value="GP91PHOX"/>
</dbReference>
<evidence type="ECO:0000256" key="5">
    <source>
        <dbReference type="ARBA" id="ARBA00022837"/>
    </source>
</evidence>
<evidence type="ECO:0000256" key="2">
    <source>
        <dbReference type="ARBA" id="ARBA00022630"/>
    </source>
</evidence>
<comment type="caution">
    <text evidence="15">The sequence shown here is derived from an EMBL/GenBank/DDBJ whole genome shotgun (WGS) entry which is preliminary data.</text>
</comment>
<evidence type="ECO:0000256" key="4">
    <source>
        <dbReference type="ARBA" id="ARBA00022827"/>
    </source>
</evidence>
<dbReference type="PROSITE" id="PS51384">
    <property type="entry name" value="FAD_FR"/>
    <property type="match status" value="1"/>
</dbReference>
<dbReference type="GO" id="GO:0042554">
    <property type="term" value="P:superoxide anion generation"/>
    <property type="evidence" value="ECO:0007669"/>
    <property type="project" value="TreeGrafter"/>
</dbReference>
<dbReference type="Gene3D" id="1.10.238.10">
    <property type="entry name" value="EF-hand"/>
    <property type="match status" value="1"/>
</dbReference>
<feature type="transmembrane region" description="Helical" evidence="12">
    <location>
        <begin position="252"/>
        <end position="272"/>
    </location>
</feature>
<keyword evidence="4" id="KW-0274">FAD</keyword>
<organism evidence="15 16">
    <name type="scientific">Holothuria leucospilota</name>
    <name type="common">Black long sea cucumber</name>
    <name type="synonym">Mertensiothuria leucospilota</name>
    <dbReference type="NCBI Taxonomy" id="206669"/>
    <lineage>
        <taxon>Eukaryota</taxon>
        <taxon>Metazoa</taxon>
        <taxon>Echinodermata</taxon>
        <taxon>Eleutherozoa</taxon>
        <taxon>Echinozoa</taxon>
        <taxon>Holothuroidea</taxon>
        <taxon>Aspidochirotacea</taxon>
        <taxon>Aspidochirotida</taxon>
        <taxon>Holothuriidae</taxon>
        <taxon>Holothuria</taxon>
    </lineage>
</organism>
<reference evidence="15" key="1">
    <citation type="submission" date="2021-10" db="EMBL/GenBank/DDBJ databases">
        <title>Tropical sea cucumber genome reveals ecological adaptation and Cuvierian tubules defense mechanism.</title>
        <authorList>
            <person name="Chen T."/>
        </authorList>
    </citation>
    <scope>NUCLEOTIDE SEQUENCE</scope>
    <source>
        <strain evidence="15">Nanhai2018</strain>
        <tissue evidence="15">Muscle</tissue>
    </source>
</reference>
<dbReference type="SUPFAM" id="SSF47473">
    <property type="entry name" value="EF-hand"/>
    <property type="match status" value="1"/>
</dbReference>
<keyword evidence="2" id="KW-0285">Flavoprotein</keyword>
<dbReference type="PROSITE" id="PS00018">
    <property type="entry name" value="EF_HAND_1"/>
    <property type="match status" value="1"/>
</dbReference>
<keyword evidence="8" id="KW-0560">Oxidoreductase</keyword>
<evidence type="ECO:0000256" key="7">
    <source>
        <dbReference type="ARBA" id="ARBA00022989"/>
    </source>
</evidence>